<dbReference type="RefSeq" id="WP_340272859.1">
    <property type="nucleotide sequence ID" value="NZ_JBAKIA010000002.1"/>
</dbReference>
<dbReference type="Proteomes" id="UP001385499">
    <property type="component" value="Unassembled WGS sequence"/>
</dbReference>
<comment type="similarity">
    <text evidence="1">Belongs to the short-chain dehydrogenases/reductases (SDR) family.</text>
</comment>
<proteinExistence type="inferred from homology"/>
<dbReference type="EMBL" id="JBAKIA010000002">
    <property type="protein sequence ID" value="MEJ8473291.1"/>
    <property type="molecule type" value="Genomic_DNA"/>
</dbReference>
<dbReference type="InterPro" id="IPR002347">
    <property type="entry name" value="SDR_fam"/>
</dbReference>
<keyword evidence="4" id="KW-1185">Reference proteome</keyword>
<reference evidence="3 4" key="1">
    <citation type="submission" date="2024-02" db="EMBL/GenBank/DDBJ databases">
        <title>Roseibium algae sp. nov., isolated from marine alga (Grateloupia sp.), showing potential in myo-inositol conversion.</title>
        <authorList>
            <person name="Wang Y."/>
        </authorList>
    </citation>
    <scope>NUCLEOTIDE SEQUENCE [LARGE SCALE GENOMIC DNA]</scope>
    <source>
        <strain evidence="3 4">H3510</strain>
    </source>
</reference>
<dbReference type="PROSITE" id="PS00061">
    <property type="entry name" value="ADH_SHORT"/>
    <property type="match status" value="1"/>
</dbReference>
<sequence>MSEIPAFRSIVTGAAGALGQRIVNTLRARGDQVIGLDRVVPDNAPVPFFQVDINDPQSVKDAMEAARVSLGGLDVLVHAAGILRSASFLEITEEDMAAHLDTNVRGAVRIAQSAARMMLEDGGRIVFITSIHGQVGVANRGAYAASKGAIASLARVIAVELAPYRIRINVLAPGAVDGGMGPDPGTRSNWISATPSHRVAHLDEVARAAALLTSDDASFITGQTIAVDGGVSTLRSFSE</sequence>
<dbReference type="InterPro" id="IPR036291">
    <property type="entry name" value="NAD(P)-bd_dom_sf"/>
</dbReference>
<evidence type="ECO:0000256" key="1">
    <source>
        <dbReference type="ARBA" id="ARBA00006484"/>
    </source>
</evidence>
<dbReference type="PRINTS" id="PR00080">
    <property type="entry name" value="SDRFAMILY"/>
</dbReference>
<dbReference type="PANTHER" id="PTHR42760">
    <property type="entry name" value="SHORT-CHAIN DEHYDROGENASES/REDUCTASES FAMILY MEMBER"/>
    <property type="match status" value="1"/>
</dbReference>
<dbReference type="Pfam" id="PF13561">
    <property type="entry name" value="adh_short_C2"/>
    <property type="match status" value="1"/>
</dbReference>
<dbReference type="PANTHER" id="PTHR42760:SF133">
    <property type="entry name" value="3-OXOACYL-[ACYL-CARRIER-PROTEIN] REDUCTASE"/>
    <property type="match status" value="1"/>
</dbReference>
<dbReference type="GO" id="GO:0016491">
    <property type="term" value="F:oxidoreductase activity"/>
    <property type="evidence" value="ECO:0007669"/>
    <property type="project" value="UniProtKB-KW"/>
</dbReference>
<dbReference type="EC" id="1.-.-.-" evidence="3"/>
<name>A0ABU8TGP5_9HYPH</name>
<organism evidence="3 4">
    <name type="scientific">Roseibium algae</name>
    <dbReference type="NCBI Taxonomy" id="3123038"/>
    <lineage>
        <taxon>Bacteria</taxon>
        <taxon>Pseudomonadati</taxon>
        <taxon>Pseudomonadota</taxon>
        <taxon>Alphaproteobacteria</taxon>
        <taxon>Hyphomicrobiales</taxon>
        <taxon>Stappiaceae</taxon>
        <taxon>Roseibium</taxon>
    </lineage>
</organism>
<evidence type="ECO:0000313" key="4">
    <source>
        <dbReference type="Proteomes" id="UP001385499"/>
    </source>
</evidence>
<dbReference type="InterPro" id="IPR020904">
    <property type="entry name" value="Sc_DH/Rdtase_CS"/>
</dbReference>
<comment type="caution">
    <text evidence="3">The sequence shown here is derived from an EMBL/GenBank/DDBJ whole genome shotgun (WGS) entry which is preliminary data.</text>
</comment>
<keyword evidence="2 3" id="KW-0560">Oxidoreductase</keyword>
<dbReference type="CDD" id="cd05233">
    <property type="entry name" value="SDR_c"/>
    <property type="match status" value="1"/>
</dbReference>
<dbReference type="Gene3D" id="3.40.50.720">
    <property type="entry name" value="NAD(P)-binding Rossmann-like Domain"/>
    <property type="match status" value="1"/>
</dbReference>
<evidence type="ECO:0000256" key="2">
    <source>
        <dbReference type="ARBA" id="ARBA00023002"/>
    </source>
</evidence>
<dbReference type="PRINTS" id="PR00081">
    <property type="entry name" value="GDHRDH"/>
</dbReference>
<gene>
    <name evidence="3" type="ORF">V6575_04265</name>
</gene>
<evidence type="ECO:0000313" key="3">
    <source>
        <dbReference type="EMBL" id="MEJ8473291.1"/>
    </source>
</evidence>
<dbReference type="SUPFAM" id="SSF51735">
    <property type="entry name" value="NAD(P)-binding Rossmann-fold domains"/>
    <property type="match status" value="1"/>
</dbReference>
<accession>A0ABU8TGP5</accession>
<protein>
    <submittedName>
        <fullName evidence="3">SDR family oxidoreductase</fullName>
        <ecNumber evidence="3">1.-.-.-</ecNumber>
    </submittedName>
</protein>